<protein>
    <submittedName>
        <fullName evidence="2">Uncharacterized protein</fullName>
    </submittedName>
</protein>
<name>A0ABY1P5Q1_9BACT</name>
<sequence>MQLYIMKNIKLFLLIVCQVLFSNIYAQDQNSETDFRSIVQRHVRWYPLTFDDWEKNTNQYFGYYLKLTLKENKVILAEFSKETPLKVVQRNEELNQKLSSKILEEKLSNIPDGIHVFPVICEMITIPKKELQNNLEGELEKMIPNPEMVHQSEVLFNKPILVKIYPPMR</sequence>
<comment type="caution">
    <text evidence="2">The sequence shown here is derived from an EMBL/GenBank/DDBJ whole genome shotgun (WGS) entry which is preliminary data.</text>
</comment>
<keyword evidence="3" id="KW-1185">Reference proteome</keyword>
<evidence type="ECO:0000256" key="1">
    <source>
        <dbReference type="SAM" id="SignalP"/>
    </source>
</evidence>
<proteinExistence type="predicted"/>
<feature type="signal peptide" evidence="1">
    <location>
        <begin position="1"/>
        <end position="26"/>
    </location>
</feature>
<feature type="chain" id="PRO_5046485424" evidence="1">
    <location>
        <begin position="27"/>
        <end position="169"/>
    </location>
</feature>
<dbReference type="EMBL" id="FXUA01000005">
    <property type="protein sequence ID" value="SMP27048.1"/>
    <property type="molecule type" value="Genomic_DNA"/>
</dbReference>
<evidence type="ECO:0000313" key="2">
    <source>
        <dbReference type="EMBL" id="SMP27048.1"/>
    </source>
</evidence>
<gene>
    <name evidence="2" type="ORF">SAMN06265367_10518</name>
</gene>
<organism evidence="2 3">
    <name type="scientific">Algoriphagus winogradskyi</name>
    <dbReference type="NCBI Taxonomy" id="237017"/>
    <lineage>
        <taxon>Bacteria</taxon>
        <taxon>Pseudomonadati</taxon>
        <taxon>Bacteroidota</taxon>
        <taxon>Cytophagia</taxon>
        <taxon>Cytophagales</taxon>
        <taxon>Cyclobacteriaceae</taxon>
        <taxon>Algoriphagus</taxon>
    </lineage>
</organism>
<keyword evidence="1" id="KW-0732">Signal</keyword>
<reference evidence="2 3" key="1">
    <citation type="submission" date="2017-05" db="EMBL/GenBank/DDBJ databases">
        <authorList>
            <person name="Varghese N."/>
            <person name="Submissions S."/>
        </authorList>
    </citation>
    <scope>NUCLEOTIDE SEQUENCE [LARGE SCALE GENOMIC DNA]</scope>
    <source>
        <strain evidence="2 3">DSM 15360</strain>
    </source>
</reference>
<evidence type="ECO:0000313" key="3">
    <source>
        <dbReference type="Proteomes" id="UP001157915"/>
    </source>
</evidence>
<accession>A0ABY1P5Q1</accession>
<dbReference type="Proteomes" id="UP001157915">
    <property type="component" value="Unassembled WGS sequence"/>
</dbReference>